<dbReference type="Pfam" id="PF06245">
    <property type="entry name" value="DUF1015"/>
    <property type="match status" value="1"/>
</dbReference>
<evidence type="ECO:0000256" key="1">
    <source>
        <dbReference type="SAM" id="MobiDB-lite"/>
    </source>
</evidence>
<feature type="compositionally biased region" description="Gly residues" evidence="1">
    <location>
        <begin position="94"/>
        <end position="110"/>
    </location>
</feature>
<dbReference type="PANTHER" id="PTHR36454:SF1">
    <property type="entry name" value="DUF1015 DOMAIN-CONTAINING PROTEIN"/>
    <property type="match status" value="1"/>
</dbReference>
<name>A0A317QN53_9ACTN</name>
<keyword evidence="3" id="KW-1185">Reference proteome</keyword>
<feature type="region of interest" description="Disordered" evidence="1">
    <location>
        <begin position="1"/>
        <end position="38"/>
    </location>
</feature>
<feature type="compositionally biased region" description="Polar residues" evidence="1">
    <location>
        <begin position="27"/>
        <end position="38"/>
    </location>
</feature>
<organism evidence="2 3">
    <name type="scientific">Geodermatophilus normandii</name>
    <dbReference type="NCBI Taxonomy" id="1137989"/>
    <lineage>
        <taxon>Bacteria</taxon>
        <taxon>Bacillati</taxon>
        <taxon>Actinomycetota</taxon>
        <taxon>Actinomycetes</taxon>
        <taxon>Geodermatophilales</taxon>
        <taxon>Geodermatophilaceae</taxon>
        <taxon>Geodermatophilus</taxon>
    </lineage>
</organism>
<sequence>MPAVGRTARTGPPAQRATGGSYDPVVHSSSADSPSLTATGLDVRPFRALTYQRHDPGHLARVSSPAYDLVTPDGRERLAAADPHNIVRLILPGGTSGPGTAGATGPGGGRPGEDTAARAARTLREWEDAGVLVRDGTPALWLYEMQPAEGAATVGWLGAVAVAAAGGRAVLPHEDTFPPAVEGRRALLEATATDLEPIVLAHDPDPEVAALTRTALSGPSGMELTDTDGVRHRLWRIADEEVLRRLTAALARTGAVIADGHHRFAAARALHRTHPAGDCRVLALLTPMGSGGLRVQAIHRVVPDLSLEAAGEAAARGFTVTEIPAGPDPDALADAVRATGTGAEQDGREGALFLLSDGRRLLALSEPSAEVRATVPVEAPSAWRGLDVVLATTGLVGHLWHRPDDPGSVLVAHDVPEALGLASRRNGVALLLRAPSPTDVAAVARAGARMPRKSTLFVPKPRTGLVLRPHAG</sequence>
<dbReference type="Proteomes" id="UP000246661">
    <property type="component" value="Unassembled WGS sequence"/>
</dbReference>
<feature type="region of interest" description="Disordered" evidence="1">
    <location>
        <begin position="91"/>
        <end position="114"/>
    </location>
</feature>
<protein>
    <submittedName>
        <fullName evidence="2">Uncharacterized protein (DUF1015 family)</fullName>
    </submittedName>
</protein>
<comment type="caution">
    <text evidence="2">The sequence shown here is derived from an EMBL/GenBank/DDBJ whole genome shotgun (WGS) entry which is preliminary data.</text>
</comment>
<evidence type="ECO:0000313" key="2">
    <source>
        <dbReference type="EMBL" id="PWW24469.1"/>
    </source>
</evidence>
<proteinExistence type="predicted"/>
<reference evidence="3" key="1">
    <citation type="submission" date="2018-05" db="EMBL/GenBank/DDBJ databases">
        <authorList>
            <person name="Klenk H.-P."/>
            <person name="Huntemann M."/>
            <person name="Clum A."/>
            <person name="Pillay M."/>
            <person name="Palaniappan K."/>
            <person name="Varghese N."/>
            <person name="Mikhailova N."/>
            <person name="Stamatis D."/>
            <person name="Reddy T."/>
            <person name="Daum C."/>
            <person name="Shapiro N."/>
            <person name="Ivanova N."/>
            <person name="Kyrpides N."/>
            <person name="Woyke T."/>
        </authorList>
    </citation>
    <scope>NUCLEOTIDE SEQUENCE [LARGE SCALE GENOMIC DNA]</scope>
    <source>
        <strain evidence="3">DSM 45417</strain>
    </source>
</reference>
<dbReference type="EMBL" id="QGTX01000001">
    <property type="protein sequence ID" value="PWW24469.1"/>
    <property type="molecule type" value="Genomic_DNA"/>
</dbReference>
<dbReference type="PANTHER" id="PTHR36454">
    <property type="entry name" value="LMO2823 PROTEIN"/>
    <property type="match status" value="1"/>
</dbReference>
<dbReference type="InterPro" id="IPR008323">
    <property type="entry name" value="UCP033563"/>
</dbReference>
<accession>A0A317QN53</accession>
<gene>
    <name evidence="2" type="ORF">JD79_03649</name>
</gene>
<evidence type="ECO:0000313" key="3">
    <source>
        <dbReference type="Proteomes" id="UP000246661"/>
    </source>
</evidence>
<dbReference type="AlphaFoldDB" id="A0A317QN53"/>